<evidence type="ECO:0000313" key="1">
    <source>
        <dbReference type="EMBL" id="NMC64211.1"/>
    </source>
</evidence>
<dbReference type="InterPro" id="IPR051862">
    <property type="entry name" value="GT-like_domain_containing_1"/>
</dbReference>
<dbReference type="AlphaFoldDB" id="A0A7X9FUN4"/>
<reference evidence="1 2" key="1">
    <citation type="journal article" date="2020" name="Biotechnol. Biofuels">
        <title>New insights from the biogas microbiome by comprehensive genome-resolved metagenomics of nearly 1600 species originating from multiple anaerobic digesters.</title>
        <authorList>
            <person name="Campanaro S."/>
            <person name="Treu L."/>
            <person name="Rodriguez-R L.M."/>
            <person name="Kovalovszki A."/>
            <person name="Ziels R.M."/>
            <person name="Maus I."/>
            <person name="Zhu X."/>
            <person name="Kougias P.G."/>
            <person name="Basile A."/>
            <person name="Luo G."/>
            <person name="Schluter A."/>
            <person name="Konstantinidis K.T."/>
            <person name="Angelidaki I."/>
        </authorList>
    </citation>
    <scope>NUCLEOTIDE SEQUENCE [LARGE SCALE GENOMIC DNA]</scope>
    <source>
        <strain evidence="1">AS27yjCOA_65</strain>
    </source>
</reference>
<dbReference type="SUPFAM" id="SSF53756">
    <property type="entry name" value="UDP-Glycosyltransferase/glycogen phosphorylase"/>
    <property type="match status" value="1"/>
</dbReference>
<gene>
    <name evidence="1" type="ORF">GYA55_13690</name>
</gene>
<evidence type="ECO:0000313" key="2">
    <source>
        <dbReference type="Proteomes" id="UP000524246"/>
    </source>
</evidence>
<dbReference type="Gene3D" id="3.40.50.2000">
    <property type="entry name" value="Glycogen Phosphorylase B"/>
    <property type="match status" value="1"/>
</dbReference>
<accession>A0A7X9FUN4</accession>
<organism evidence="1 2">
    <name type="scientific">SAR324 cluster bacterium</name>
    <dbReference type="NCBI Taxonomy" id="2024889"/>
    <lineage>
        <taxon>Bacteria</taxon>
        <taxon>Deltaproteobacteria</taxon>
        <taxon>SAR324 cluster</taxon>
    </lineage>
</organism>
<keyword evidence="1" id="KW-0808">Transferase</keyword>
<dbReference type="EMBL" id="JAAZON010000626">
    <property type="protein sequence ID" value="NMC64211.1"/>
    <property type="molecule type" value="Genomic_DNA"/>
</dbReference>
<proteinExistence type="predicted"/>
<protein>
    <submittedName>
        <fullName evidence="1">Glycosyltransferase</fullName>
    </submittedName>
</protein>
<sequence>MTNILVCPDSYLGSSLDIITTMILRDLQDIGVNITVIPFVQQRIKLINGSLDDPEIFARHSLHVLETLLTVMQSDNKILFVDFFQPLLPLLHYYIDCKEISVKYGALFHGATFIPGDFFAEKLWMKPFEIGFVSLMDSIYVPSQYAAQFFPNVRNNVNVFPYGFCADNYQKNLDPENKYFDVVIPHRWASDKGADFYLEVIIAMPERRFVVSQLGIDSTVPGLGSICRKVKSMKNVIIIGEKSGPSYREALVHSRVVIAANKQELFGYGLREAIASGCIPVCMDWACYPECIPKDHLFASVEEAVELINLYADSYPTTYFSLPNTSFRPILEDFYGS</sequence>
<dbReference type="GO" id="GO:0016740">
    <property type="term" value="F:transferase activity"/>
    <property type="evidence" value="ECO:0007669"/>
    <property type="project" value="UniProtKB-KW"/>
</dbReference>
<name>A0A7X9FUN4_9DELT</name>
<dbReference type="PANTHER" id="PTHR13615:SF3">
    <property type="entry name" value="GLYCOSYLTRANSFERASE-LIKE DOMAIN-CONTAINING PROTEIN 1"/>
    <property type="match status" value="1"/>
</dbReference>
<dbReference type="Proteomes" id="UP000524246">
    <property type="component" value="Unassembled WGS sequence"/>
</dbReference>
<dbReference type="PANTHER" id="PTHR13615">
    <property type="entry name" value="GLYCOSYLTRANSFERASE-LIKE 1"/>
    <property type="match status" value="1"/>
</dbReference>
<comment type="caution">
    <text evidence="1">The sequence shown here is derived from an EMBL/GenBank/DDBJ whole genome shotgun (WGS) entry which is preliminary data.</text>
</comment>